<dbReference type="EMBL" id="CP119313">
    <property type="protein sequence ID" value="WEK17840.1"/>
    <property type="molecule type" value="Genomic_DNA"/>
</dbReference>
<name>A0AAJ5W5A6_9SPHI</name>
<accession>A0AAJ5W5A6</accession>
<organism evidence="1 2">
    <name type="scientific">Candidatus Pedobacter colombiensis</name>
    <dbReference type="NCBI Taxonomy" id="3121371"/>
    <lineage>
        <taxon>Bacteria</taxon>
        <taxon>Pseudomonadati</taxon>
        <taxon>Bacteroidota</taxon>
        <taxon>Sphingobacteriia</taxon>
        <taxon>Sphingobacteriales</taxon>
        <taxon>Sphingobacteriaceae</taxon>
        <taxon>Pedobacter</taxon>
    </lineage>
</organism>
<proteinExistence type="predicted"/>
<sequence>MKKNLTKAETRCLCCDKIVIGRSDKKFCDDYCRSAFNNELNANNSTIISETNKILKKNRTILQNLNSTDKSKVSRKELQEKGFNFGYFTGIFRTSKGSVYIFCYEMGYLSLSNDKVLLVSNTHFPRWKGQTS</sequence>
<reference evidence="1" key="1">
    <citation type="submission" date="2023-03" db="EMBL/GenBank/DDBJ databases">
        <title>Andean soil-derived lignocellulolytic bacterial consortium as a source of novel taxa and putative plastic-active enzymes.</title>
        <authorList>
            <person name="Diaz-Garcia L."/>
            <person name="Chuvochina M."/>
            <person name="Feuerriegel G."/>
            <person name="Bunk B."/>
            <person name="Sproer C."/>
            <person name="Streit W.R."/>
            <person name="Rodriguez L.M."/>
            <person name="Overmann J."/>
            <person name="Jimenez D.J."/>
        </authorList>
    </citation>
    <scope>NUCLEOTIDE SEQUENCE</scope>
    <source>
        <strain evidence="1">MAG 3858</strain>
    </source>
</reference>
<evidence type="ECO:0000313" key="2">
    <source>
        <dbReference type="Proteomes" id="UP001214530"/>
    </source>
</evidence>
<dbReference type="AlphaFoldDB" id="A0AAJ5W5A6"/>
<protein>
    <recommendedName>
        <fullName evidence="3">DUF2116 family Zn-ribbon domain-containing protein</fullName>
    </recommendedName>
</protein>
<dbReference type="Proteomes" id="UP001214530">
    <property type="component" value="Chromosome"/>
</dbReference>
<evidence type="ECO:0008006" key="3">
    <source>
        <dbReference type="Google" id="ProtNLM"/>
    </source>
</evidence>
<evidence type="ECO:0000313" key="1">
    <source>
        <dbReference type="EMBL" id="WEK17840.1"/>
    </source>
</evidence>
<gene>
    <name evidence="1" type="ORF">P0Y49_13635</name>
</gene>